<evidence type="ECO:0000256" key="2">
    <source>
        <dbReference type="ARBA" id="ARBA00023315"/>
    </source>
</evidence>
<dbReference type="PANTHER" id="PTHR42681:SF1">
    <property type="entry name" value="MALONYL-COA-ACYL CARRIER PROTEIN TRANSACYLASE, MITOCHONDRIAL"/>
    <property type="match status" value="1"/>
</dbReference>
<dbReference type="SUPFAM" id="SSF55048">
    <property type="entry name" value="Probable ACP-binding domain of malonyl-CoA ACP transacylase"/>
    <property type="match status" value="1"/>
</dbReference>
<dbReference type="Proteomes" id="UP000049855">
    <property type="component" value="Unassembled WGS sequence"/>
</dbReference>
<dbReference type="SMART" id="SM00827">
    <property type="entry name" value="PKS_AT"/>
    <property type="match status" value="1"/>
</dbReference>
<dbReference type="InterPro" id="IPR014043">
    <property type="entry name" value="Acyl_transferase_dom"/>
</dbReference>
<keyword evidence="1 4" id="KW-0808">Transferase</keyword>
<dbReference type="PIRSF" id="PIRSF000446">
    <property type="entry name" value="Mct"/>
    <property type="match status" value="1"/>
</dbReference>
<evidence type="ECO:0000259" key="6">
    <source>
        <dbReference type="SMART" id="SM00827"/>
    </source>
</evidence>
<organism evidence="7 8">
    <name type="scientific">Sporomusa ovata</name>
    <dbReference type="NCBI Taxonomy" id="2378"/>
    <lineage>
        <taxon>Bacteria</taxon>
        <taxon>Bacillati</taxon>
        <taxon>Bacillota</taxon>
        <taxon>Negativicutes</taxon>
        <taxon>Selenomonadales</taxon>
        <taxon>Sporomusaceae</taxon>
        <taxon>Sporomusa</taxon>
    </lineage>
</organism>
<evidence type="ECO:0000313" key="7">
    <source>
        <dbReference type="EMBL" id="CQR73474.1"/>
    </source>
</evidence>
<dbReference type="EMBL" id="CTRP01000013">
    <property type="protein sequence ID" value="CQR73474.1"/>
    <property type="molecule type" value="Genomic_DNA"/>
</dbReference>
<dbReference type="AlphaFoldDB" id="A0A0U1L3I6"/>
<comment type="catalytic activity">
    <reaction evidence="3 4">
        <text>holo-[ACP] + malonyl-CoA = malonyl-[ACP] + CoA</text>
        <dbReference type="Rhea" id="RHEA:41792"/>
        <dbReference type="Rhea" id="RHEA-COMP:9623"/>
        <dbReference type="Rhea" id="RHEA-COMP:9685"/>
        <dbReference type="ChEBI" id="CHEBI:57287"/>
        <dbReference type="ChEBI" id="CHEBI:57384"/>
        <dbReference type="ChEBI" id="CHEBI:64479"/>
        <dbReference type="ChEBI" id="CHEBI:78449"/>
        <dbReference type="EC" id="2.3.1.39"/>
    </reaction>
</comment>
<protein>
    <recommendedName>
        <fullName evidence="4">Malonyl CoA-acyl carrier protein transacylase</fullName>
        <ecNumber evidence="4">2.3.1.39</ecNumber>
    </recommendedName>
</protein>
<dbReference type="GO" id="GO:0005829">
    <property type="term" value="C:cytosol"/>
    <property type="evidence" value="ECO:0007669"/>
    <property type="project" value="TreeGrafter"/>
</dbReference>
<evidence type="ECO:0000313" key="8">
    <source>
        <dbReference type="Proteomes" id="UP000049855"/>
    </source>
</evidence>
<dbReference type="Gene3D" id="3.30.70.250">
    <property type="entry name" value="Malonyl-CoA ACP transacylase, ACP-binding"/>
    <property type="match status" value="1"/>
</dbReference>
<dbReference type="InterPro" id="IPR004410">
    <property type="entry name" value="Malonyl_CoA-ACP_transAc_FabD"/>
</dbReference>
<feature type="active site" evidence="5">
    <location>
        <position position="193"/>
    </location>
</feature>
<keyword evidence="8" id="KW-1185">Reference proteome</keyword>
<sequence>MIAYIFPGQGSQTKGMGGTLFEEFKQLTMQADGVLGYSIKELCLEDPQSKLSQTQYTQPALYIVNALSYLHKIQETGKKPDFAAGHSLGEYNALFAAGAFDFETGLRVVKKRGELMSQATGGGMAAVIGLDEEQITAVLQQNQLQNIEIANYNSPSQIVISGLKTDIDQAKVVFERIKGVQMFIPLKTSGAFHSRYMTEAKNKFAVFLDNFKFSELAITVIANVYARPYKQSAIKQTLIEQLTSPVKWNESIKNLLSLGEMEFEEIGPGRVLTGLVQRIKRESDL</sequence>
<dbReference type="InterPro" id="IPR050858">
    <property type="entry name" value="Mal-CoA-ACP_Trans/PKS_FabD"/>
</dbReference>
<keyword evidence="2 4" id="KW-0012">Acyltransferase</keyword>
<evidence type="ECO:0000256" key="1">
    <source>
        <dbReference type="ARBA" id="ARBA00022679"/>
    </source>
</evidence>
<dbReference type="SUPFAM" id="SSF52151">
    <property type="entry name" value="FabD/lysophospholipase-like"/>
    <property type="match status" value="1"/>
</dbReference>
<dbReference type="EC" id="2.3.1.39" evidence="4"/>
<name>A0A0U1L3I6_9FIRM</name>
<feature type="active site" evidence="5">
    <location>
        <position position="87"/>
    </location>
</feature>
<dbReference type="NCBIfam" id="TIGR00128">
    <property type="entry name" value="fabD"/>
    <property type="match status" value="1"/>
</dbReference>
<dbReference type="GO" id="GO:0016491">
    <property type="term" value="F:oxidoreductase activity"/>
    <property type="evidence" value="ECO:0007669"/>
    <property type="project" value="UniProtKB-KW"/>
</dbReference>
<feature type="domain" description="Malonyl-CoA:ACP transacylase (MAT)" evidence="6">
    <location>
        <begin position="5"/>
        <end position="283"/>
    </location>
</feature>
<dbReference type="RefSeq" id="WP_021171441.1">
    <property type="nucleotide sequence ID" value="NZ_CTRP01000013.1"/>
</dbReference>
<dbReference type="GO" id="GO:0004314">
    <property type="term" value="F:[acyl-carrier-protein] S-malonyltransferase activity"/>
    <property type="evidence" value="ECO:0007669"/>
    <property type="project" value="UniProtKB-EC"/>
</dbReference>
<evidence type="ECO:0000256" key="5">
    <source>
        <dbReference type="PIRSR" id="PIRSR000446-1"/>
    </source>
</evidence>
<dbReference type="Pfam" id="PF00698">
    <property type="entry name" value="Acyl_transf_1"/>
    <property type="match status" value="1"/>
</dbReference>
<dbReference type="PANTHER" id="PTHR42681">
    <property type="entry name" value="MALONYL-COA-ACYL CARRIER PROTEIN TRANSACYLASE, MITOCHONDRIAL"/>
    <property type="match status" value="1"/>
</dbReference>
<dbReference type="InterPro" id="IPR001227">
    <property type="entry name" value="Ac_transferase_dom_sf"/>
</dbReference>
<dbReference type="Gene3D" id="3.40.366.10">
    <property type="entry name" value="Malonyl-Coenzyme A Acyl Carrier Protein, domain 2"/>
    <property type="match status" value="1"/>
</dbReference>
<evidence type="ECO:0000256" key="4">
    <source>
        <dbReference type="PIRNR" id="PIRNR000446"/>
    </source>
</evidence>
<dbReference type="InterPro" id="IPR016036">
    <property type="entry name" value="Malonyl_transacylase_ACP-bd"/>
</dbReference>
<dbReference type="GO" id="GO:0006633">
    <property type="term" value="P:fatty acid biosynthetic process"/>
    <property type="evidence" value="ECO:0007669"/>
    <property type="project" value="TreeGrafter"/>
</dbReference>
<gene>
    <name evidence="7" type="ORF">SpAn4DRAFT_5135</name>
</gene>
<reference evidence="8" key="1">
    <citation type="submission" date="2015-03" db="EMBL/GenBank/DDBJ databases">
        <authorList>
            <person name="Nijsse Bart"/>
        </authorList>
    </citation>
    <scope>NUCLEOTIDE SEQUENCE [LARGE SCALE GENOMIC DNA]</scope>
</reference>
<dbReference type="InterPro" id="IPR016035">
    <property type="entry name" value="Acyl_Trfase/lysoPLipase"/>
</dbReference>
<proteinExistence type="inferred from homology"/>
<accession>A0A0U1L3I6</accession>
<evidence type="ECO:0000256" key="3">
    <source>
        <dbReference type="ARBA" id="ARBA00048462"/>
    </source>
</evidence>
<dbReference type="InterPro" id="IPR024925">
    <property type="entry name" value="Malonyl_CoA-ACP_transAc"/>
</dbReference>
<comment type="similarity">
    <text evidence="4">Belongs to the fabD family.</text>
</comment>
<keyword evidence="7" id="KW-0560">Oxidoreductase</keyword>